<dbReference type="EMBL" id="DACTUL010000045">
    <property type="protein sequence ID" value="HAT6346219.1"/>
    <property type="molecule type" value="Genomic_DNA"/>
</dbReference>
<dbReference type="Proteomes" id="UP000859505">
    <property type="component" value="Unassembled WGS sequence"/>
</dbReference>
<gene>
    <name evidence="1" type="ORF">JAJ28_004023</name>
</gene>
<protein>
    <submittedName>
        <fullName evidence="1">Uncharacterized protein</fullName>
    </submittedName>
</protein>
<comment type="caution">
    <text evidence="1">The sequence shown here is derived from an EMBL/GenBank/DDBJ whole genome shotgun (WGS) entry which is preliminary data.</text>
</comment>
<reference evidence="1" key="1">
    <citation type="journal article" date="2018" name="Genome Biol.">
        <title>SKESA: strategic k-mer extension for scrupulous assemblies.</title>
        <authorList>
            <person name="Souvorov A."/>
            <person name="Agarwala R."/>
            <person name="Lipman D.J."/>
        </authorList>
    </citation>
    <scope>NUCLEOTIDE SEQUENCE</scope>
    <source>
        <strain evidence="1">OLC2673_Aeromonas</strain>
    </source>
</reference>
<dbReference type="AlphaFoldDB" id="A0A2P1NYC5"/>
<organism evidence="1 2">
    <name type="scientific">Aeromonas hydrophila</name>
    <dbReference type="NCBI Taxonomy" id="644"/>
    <lineage>
        <taxon>Bacteria</taxon>
        <taxon>Pseudomonadati</taxon>
        <taxon>Pseudomonadota</taxon>
        <taxon>Gammaproteobacteria</taxon>
        <taxon>Aeromonadales</taxon>
        <taxon>Aeromonadaceae</taxon>
        <taxon>Aeromonas</taxon>
    </lineage>
</organism>
<proteinExistence type="predicted"/>
<evidence type="ECO:0000313" key="1">
    <source>
        <dbReference type="EMBL" id="HAT6346219.1"/>
    </source>
</evidence>
<accession>A0A2P1NYC5</accession>
<reference evidence="1" key="2">
    <citation type="submission" date="2020-01" db="EMBL/GenBank/DDBJ databases">
        <authorList>
            <consortium name="NCBI Pathogen Detection Project"/>
        </authorList>
    </citation>
    <scope>NUCLEOTIDE SEQUENCE</scope>
    <source>
        <strain evidence="1">OLC2673_Aeromonas</strain>
    </source>
</reference>
<sequence length="30" mass="3436">MHNFELVNRQRAALMTRIQAAGQWQVTHAG</sequence>
<name>A0A2P1NYC5_AERHY</name>
<evidence type="ECO:0000313" key="2">
    <source>
        <dbReference type="Proteomes" id="UP000859505"/>
    </source>
</evidence>